<evidence type="ECO:0000256" key="5">
    <source>
        <dbReference type="ARBA" id="ARBA00023136"/>
    </source>
</evidence>
<evidence type="ECO:0000259" key="7">
    <source>
        <dbReference type="Pfam" id="PF06271"/>
    </source>
</evidence>
<keyword evidence="5 6" id="KW-0472">Membrane</keyword>
<feature type="transmembrane region" description="Helical" evidence="6">
    <location>
        <begin position="100"/>
        <end position="119"/>
    </location>
</feature>
<proteinExistence type="predicted"/>
<comment type="subcellular location">
    <subcellularLocation>
        <location evidence="1">Cell membrane</location>
        <topology evidence="1">Multi-pass membrane protein</topology>
    </subcellularLocation>
</comment>
<feature type="domain" description="RDD" evidence="7">
    <location>
        <begin position="179"/>
        <end position="326"/>
    </location>
</feature>
<sequence length="340" mass="37062">MSNSPRLSRLALLTWMVAAAVAAFPTWEEWRFRLHPGPVEMHACMGSGWLETSPLDLLRGDLDGIMQNVEAWAIPALLVLGGFLACLGHRNPRSVGRRTAGVLVLIAVIKPATPLYASAEECGGPIPILSTEWFATVMSSWGSTQLCLLGAAALVLLVTRMVSGANSKRLEVASSTGVTWRRPVALLVDYAVVLVVLTFVVQPLLLLTGIDEFFSSIYLGYGLLNGAGLSLDNADPKPLLVLFVVFLYFWAQHSLWGQTPGKRLLRIRLISTRTTVRPTAGRTALRTLIFPLLVFAPVAGPIVLIVDGVWALFDPEGRTLHDRWANTDVTREVSNVQAQM</sequence>
<dbReference type="EMBL" id="JBHMBS010000014">
    <property type="protein sequence ID" value="MFB9679153.1"/>
    <property type="molecule type" value="Genomic_DNA"/>
</dbReference>
<feature type="transmembrane region" description="Helical" evidence="6">
    <location>
        <begin position="184"/>
        <end position="207"/>
    </location>
</feature>
<name>A0ABV5TJ63_9ACTN</name>
<dbReference type="Pfam" id="PF06271">
    <property type="entry name" value="RDD"/>
    <property type="match status" value="1"/>
</dbReference>
<feature type="transmembrane region" description="Helical" evidence="6">
    <location>
        <begin position="288"/>
        <end position="313"/>
    </location>
</feature>
<evidence type="ECO:0000256" key="2">
    <source>
        <dbReference type="ARBA" id="ARBA00022475"/>
    </source>
</evidence>
<evidence type="ECO:0000256" key="3">
    <source>
        <dbReference type="ARBA" id="ARBA00022692"/>
    </source>
</evidence>
<evidence type="ECO:0000313" key="9">
    <source>
        <dbReference type="Proteomes" id="UP001589610"/>
    </source>
</evidence>
<evidence type="ECO:0000256" key="1">
    <source>
        <dbReference type="ARBA" id="ARBA00004651"/>
    </source>
</evidence>
<feature type="transmembrane region" description="Helical" evidence="6">
    <location>
        <begin position="238"/>
        <end position="256"/>
    </location>
</feature>
<keyword evidence="3 6" id="KW-0812">Transmembrane</keyword>
<comment type="caution">
    <text evidence="8">The sequence shown here is derived from an EMBL/GenBank/DDBJ whole genome shotgun (WGS) entry which is preliminary data.</text>
</comment>
<organism evidence="8 9">
    <name type="scientific">Streptosporangium vulgare</name>
    <dbReference type="NCBI Taxonomy" id="46190"/>
    <lineage>
        <taxon>Bacteria</taxon>
        <taxon>Bacillati</taxon>
        <taxon>Actinomycetota</taxon>
        <taxon>Actinomycetes</taxon>
        <taxon>Streptosporangiales</taxon>
        <taxon>Streptosporangiaceae</taxon>
        <taxon>Streptosporangium</taxon>
    </lineage>
</organism>
<dbReference type="InterPro" id="IPR010432">
    <property type="entry name" value="RDD"/>
</dbReference>
<dbReference type="InterPro" id="IPR051791">
    <property type="entry name" value="Pra-immunoreactive"/>
</dbReference>
<keyword evidence="9" id="KW-1185">Reference proteome</keyword>
<feature type="transmembrane region" description="Helical" evidence="6">
    <location>
        <begin position="71"/>
        <end position="88"/>
    </location>
</feature>
<evidence type="ECO:0000313" key="8">
    <source>
        <dbReference type="EMBL" id="MFB9679153.1"/>
    </source>
</evidence>
<keyword evidence="2" id="KW-1003">Cell membrane</keyword>
<dbReference type="Proteomes" id="UP001589610">
    <property type="component" value="Unassembled WGS sequence"/>
</dbReference>
<evidence type="ECO:0000256" key="6">
    <source>
        <dbReference type="SAM" id="Phobius"/>
    </source>
</evidence>
<evidence type="ECO:0000256" key="4">
    <source>
        <dbReference type="ARBA" id="ARBA00022989"/>
    </source>
</evidence>
<reference evidence="8 9" key="1">
    <citation type="submission" date="2024-09" db="EMBL/GenBank/DDBJ databases">
        <authorList>
            <person name="Sun Q."/>
            <person name="Mori K."/>
        </authorList>
    </citation>
    <scope>NUCLEOTIDE SEQUENCE [LARGE SCALE GENOMIC DNA]</scope>
    <source>
        <strain evidence="8 9">JCM 3028</strain>
    </source>
</reference>
<gene>
    <name evidence="8" type="ORF">ACFFRH_27060</name>
</gene>
<keyword evidence="4 6" id="KW-1133">Transmembrane helix</keyword>
<dbReference type="RefSeq" id="WP_344744081.1">
    <property type="nucleotide sequence ID" value="NZ_BAAAWW010000038.1"/>
</dbReference>
<feature type="transmembrane region" description="Helical" evidence="6">
    <location>
        <begin position="139"/>
        <end position="163"/>
    </location>
</feature>
<accession>A0ABV5TJ63</accession>
<protein>
    <submittedName>
        <fullName evidence="8">RDD family protein</fullName>
    </submittedName>
</protein>
<dbReference type="PANTHER" id="PTHR36115">
    <property type="entry name" value="PROLINE-RICH ANTIGEN HOMOLOG-RELATED"/>
    <property type="match status" value="1"/>
</dbReference>
<dbReference type="PANTHER" id="PTHR36115:SF6">
    <property type="entry name" value="PROLINE-RICH ANTIGEN HOMOLOG"/>
    <property type="match status" value="1"/>
</dbReference>